<dbReference type="Pfam" id="PF19146">
    <property type="entry name" value="DUF5828"/>
    <property type="match status" value="1"/>
</dbReference>
<proteinExistence type="predicted"/>
<evidence type="ECO:0000313" key="2">
    <source>
        <dbReference type="EMBL" id="QCC54147.1"/>
    </source>
</evidence>
<feature type="region of interest" description="Disordered" evidence="1">
    <location>
        <begin position="209"/>
        <end position="240"/>
    </location>
</feature>
<evidence type="ECO:0000256" key="1">
    <source>
        <dbReference type="SAM" id="MobiDB-lite"/>
    </source>
</evidence>
<protein>
    <submittedName>
        <fullName evidence="2">Uncharacterized protein</fullName>
    </submittedName>
</protein>
<name>A0A4D6HNA5_9EURY</name>
<dbReference type="GeneID" id="39850871"/>
<gene>
    <name evidence="2" type="ORF">DV706_06385</name>
</gene>
<sequence length="240" mass="26734">MEESISGFKVRGDWGDVVEHGERITRALRDAGVHDPAHDYGASLTRAFNDWEEWRPKAHETLESDVSEKTADQASVEEGKGEKAGKGPDEDIKTAGEKLSESYEQLEEDEPGAAVDNWKESIDYVARAADSAGRKALRRVEDTVYQNVMTQLAPYYFDNELISANIQQSARGADNGEQFVFEVNVNDDVLKDDVSDRLAEMDEEIDRWHVEVEKDTDAAEAIEGAEPPPKPDDNSKSTTN</sequence>
<accession>A0A4D6HNA5</accession>
<feature type="compositionally biased region" description="Basic and acidic residues" evidence="1">
    <location>
        <begin position="229"/>
        <end position="240"/>
    </location>
</feature>
<evidence type="ECO:0000313" key="3">
    <source>
        <dbReference type="Proteomes" id="UP000296822"/>
    </source>
</evidence>
<dbReference type="RefSeq" id="WP_006065463.1">
    <property type="nucleotide sequence ID" value="NZ_CP031305.1"/>
</dbReference>
<dbReference type="AlphaFoldDB" id="A0A4D6HNA5"/>
<reference evidence="2 3" key="1">
    <citation type="journal article" date="2019" name="Nat. Commun.">
        <title>A new type of DNA phosphorothioation-based antiviral system in archaea.</title>
        <authorList>
            <person name="Xiong L."/>
            <person name="Liu S."/>
            <person name="Chen S."/>
            <person name="Xiao Y."/>
            <person name="Zhu B."/>
            <person name="Gao Y."/>
            <person name="Zhang Y."/>
            <person name="Chen B."/>
            <person name="Luo J."/>
            <person name="Deng Z."/>
            <person name="Chen X."/>
            <person name="Wang L."/>
            <person name="Chen S."/>
        </authorList>
    </citation>
    <scope>NUCLEOTIDE SEQUENCE [LARGE SCALE GENOMIC DNA]</scope>
    <source>
        <strain evidence="2 3">JCM 10635</strain>
    </source>
</reference>
<dbReference type="Proteomes" id="UP000296822">
    <property type="component" value="Chromosome"/>
</dbReference>
<dbReference type="KEGG" id="nbg:DV706_06385"/>
<dbReference type="InterPro" id="IPR043868">
    <property type="entry name" value="DUF5828"/>
</dbReference>
<organism evidence="2 3">
    <name type="scientific">Natronorubrum bangense</name>
    <dbReference type="NCBI Taxonomy" id="61858"/>
    <lineage>
        <taxon>Archaea</taxon>
        <taxon>Methanobacteriati</taxon>
        <taxon>Methanobacteriota</taxon>
        <taxon>Stenosarchaea group</taxon>
        <taxon>Halobacteria</taxon>
        <taxon>Halobacteriales</taxon>
        <taxon>Natrialbaceae</taxon>
        <taxon>Natronorubrum</taxon>
    </lineage>
</organism>
<dbReference type="EMBL" id="CP031305">
    <property type="protein sequence ID" value="QCC54147.1"/>
    <property type="molecule type" value="Genomic_DNA"/>
</dbReference>
<feature type="region of interest" description="Disordered" evidence="1">
    <location>
        <begin position="59"/>
        <end position="96"/>
    </location>
</feature>